<dbReference type="EMBL" id="KB097495">
    <property type="protein sequence ID" value="ESN96683.1"/>
    <property type="molecule type" value="Genomic_DNA"/>
</dbReference>
<dbReference type="AlphaFoldDB" id="T1EUG9"/>
<dbReference type="InParanoid" id="T1EUG9"/>
<evidence type="ECO:0000313" key="3">
    <source>
        <dbReference type="EnsemblMetazoa" id="HelroP163782"/>
    </source>
</evidence>
<dbReference type="OrthoDB" id="417450at2759"/>
<dbReference type="InterPro" id="IPR000626">
    <property type="entry name" value="Ubiquitin-like_dom"/>
</dbReference>
<dbReference type="Proteomes" id="UP000015101">
    <property type="component" value="Unassembled WGS sequence"/>
</dbReference>
<gene>
    <name evidence="3" type="primary">20200219</name>
    <name evidence="2" type="ORF">HELRODRAFT_163782</name>
</gene>
<evidence type="ECO:0000313" key="2">
    <source>
        <dbReference type="EMBL" id="ESN96683.1"/>
    </source>
</evidence>
<dbReference type="KEGG" id="hro:HELRODRAFT_163782"/>
<name>T1EUG9_HELRO</name>
<keyword evidence="4" id="KW-1185">Reference proteome</keyword>
<dbReference type="PROSITE" id="PS50053">
    <property type="entry name" value="UBIQUITIN_2"/>
    <property type="match status" value="1"/>
</dbReference>
<dbReference type="GeneID" id="20200219"/>
<dbReference type="CTD" id="20200219"/>
<dbReference type="RefSeq" id="XP_009025805.1">
    <property type="nucleotide sequence ID" value="XM_009027557.1"/>
</dbReference>
<proteinExistence type="predicted"/>
<dbReference type="Gene3D" id="3.10.20.90">
    <property type="entry name" value="Phosphatidylinositol 3-kinase Catalytic Subunit, Chain A, domain 1"/>
    <property type="match status" value="1"/>
</dbReference>
<dbReference type="STRING" id="6412.T1EUG9"/>
<dbReference type="SUPFAM" id="SSF54236">
    <property type="entry name" value="Ubiquitin-like"/>
    <property type="match status" value="1"/>
</dbReference>
<dbReference type="Pfam" id="PF00240">
    <property type="entry name" value="ubiquitin"/>
    <property type="match status" value="1"/>
</dbReference>
<dbReference type="EMBL" id="AMQM01001456">
    <property type="status" value="NOT_ANNOTATED_CDS"/>
    <property type="molecule type" value="Genomic_DNA"/>
</dbReference>
<protein>
    <recommendedName>
        <fullName evidence="1">Ubiquitin-like domain-containing protein</fullName>
    </recommendedName>
</protein>
<reference evidence="4" key="1">
    <citation type="submission" date="2012-12" db="EMBL/GenBank/DDBJ databases">
        <authorList>
            <person name="Hellsten U."/>
            <person name="Grimwood J."/>
            <person name="Chapman J.A."/>
            <person name="Shapiro H."/>
            <person name="Aerts A."/>
            <person name="Otillar R.P."/>
            <person name="Terry A.Y."/>
            <person name="Boore J.L."/>
            <person name="Simakov O."/>
            <person name="Marletaz F."/>
            <person name="Cho S.-J."/>
            <person name="Edsinger-Gonzales E."/>
            <person name="Havlak P."/>
            <person name="Kuo D.-H."/>
            <person name="Larsson T."/>
            <person name="Lv J."/>
            <person name="Arendt D."/>
            <person name="Savage R."/>
            <person name="Osoegawa K."/>
            <person name="de Jong P."/>
            <person name="Lindberg D.R."/>
            <person name="Seaver E.C."/>
            <person name="Weisblat D.A."/>
            <person name="Putnam N.H."/>
            <person name="Grigoriev I.V."/>
            <person name="Rokhsar D.S."/>
        </authorList>
    </citation>
    <scope>NUCLEOTIDE SEQUENCE</scope>
</reference>
<dbReference type="HOGENOM" id="CLU_1112357_0_0_1"/>
<dbReference type="GO" id="GO:0005829">
    <property type="term" value="C:cytosol"/>
    <property type="evidence" value="ECO:0000318"/>
    <property type="project" value="GO_Central"/>
</dbReference>
<reference evidence="2 4" key="2">
    <citation type="journal article" date="2013" name="Nature">
        <title>Insights into bilaterian evolution from three spiralian genomes.</title>
        <authorList>
            <person name="Simakov O."/>
            <person name="Marletaz F."/>
            <person name="Cho S.J."/>
            <person name="Edsinger-Gonzales E."/>
            <person name="Havlak P."/>
            <person name="Hellsten U."/>
            <person name="Kuo D.H."/>
            <person name="Larsson T."/>
            <person name="Lv J."/>
            <person name="Arendt D."/>
            <person name="Savage R."/>
            <person name="Osoegawa K."/>
            <person name="de Jong P."/>
            <person name="Grimwood J."/>
            <person name="Chapman J.A."/>
            <person name="Shapiro H."/>
            <person name="Aerts A."/>
            <person name="Otillar R.P."/>
            <person name="Terry A.Y."/>
            <person name="Boore J.L."/>
            <person name="Grigoriev I.V."/>
            <person name="Lindberg D.R."/>
            <person name="Seaver E.C."/>
            <person name="Weisblat D.A."/>
            <person name="Putnam N.H."/>
            <person name="Rokhsar D.S."/>
        </authorList>
    </citation>
    <scope>NUCLEOTIDE SEQUENCE</scope>
</reference>
<sequence length="250" mass="28919">MFGTSLFPKPVLKLPTIVKCSFRRFKIFDRLTQLLQTLLNVYLNNNSPKKHGLHLCLPGKETGGTLTVRHLAEEIEKLTSIEINNQRIAFKGRELKDLNCTLSLLGVRNCSQIHVLKIKYDPDQMKPMYNLNKMEADAKAVDVCTNKLIHTFDTMQRGAIPNQMTLQSIMELKCDMKCCRDAYQQIKFQVLQLHDDEKCFRQKKSQILERIEAHERVQSEKPGSWSEGYLSEAHICLLQIVSMLCDYERT</sequence>
<reference evidence="3" key="3">
    <citation type="submission" date="2015-06" db="UniProtKB">
        <authorList>
            <consortium name="EnsemblMetazoa"/>
        </authorList>
    </citation>
    <scope>IDENTIFICATION</scope>
</reference>
<dbReference type="InterPro" id="IPR029071">
    <property type="entry name" value="Ubiquitin-like_domsf"/>
</dbReference>
<dbReference type="EnsemblMetazoa" id="HelroT163782">
    <property type="protein sequence ID" value="HelroP163782"/>
    <property type="gene ID" value="HelroG163782"/>
</dbReference>
<organism evidence="3 4">
    <name type="scientific">Helobdella robusta</name>
    <name type="common">Californian leech</name>
    <dbReference type="NCBI Taxonomy" id="6412"/>
    <lineage>
        <taxon>Eukaryota</taxon>
        <taxon>Metazoa</taxon>
        <taxon>Spiralia</taxon>
        <taxon>Lophotrochozoa</taxon>
        <taxon>Annelida</taxon>
        <taxon>Clitellata</taxon>
        <taxon>Hirudinea</taxon>
        <taxon>Rhynchobdellida</taxon>
        <taxon>Glossiphoniidae</taxon>
        <taxon>Helobdella</taxon>
    </lineage>
</organism>
<dbReference type="GO" id="GO:0031593">
    <property type="term" value="F:polyubiquitin modification-dependent protein binding"/>
    <property type="evidence" value="ECO:0000318"/>
    <property type="project" value="GO_Central"/>
</dbReference>
<accession>T1EUG9</accession>
<dbReference type="GO" id="GO:0006511">
    <property type="term" value="P:ubiquitin-dependent protein catabolic process"/>
    <property type="evidence" value="ECO:0000318"/>
    <property type="project" value="GO_Central"/>
</dbReference>
<evidence type="ECO:0000259" key="1">
    <source>
        <dbReference type="PROSITE" id="PS50053"/>
    </source>
</evidence>
<evidence type="ECO:0000313" key="4">
    <source>
        <dbReference type="Proteomes" id="UP000015101"/>
    </source>
</evidence>
<feature type="domain" description="Ubiquitin-like" evidence="1">
    <location>
        <begin position="67"/>
        <end position="116"/>
    </location>
</feature>